<dbReference type="PANTHER" id="PTHR22946">
    <property type="entry name" value="DIENELACTONE HYDROLASE DOMAIN-CONTAINING PROTEIN-RELATED"/>
    <property type="match status" value="1"/>
</dbReference>
<protein>
    <recommendedName>
        <fullName evidence="2">Serine aminopeptidase S33 domain-containing protein</fullName>
    </recommendedName>
</protein>
<dbReference type="Proteomes" id="UP000182321">
    <property type="component" value="Unassembled WGS sequence"/>
</dbReference>
<reference evidence="4" key="1">
    <citation type="submission" date="2016-10" db="EMBL/GenBank/DDBJ databases">
        <authorList>
            <person name="Varghese N."/>
            <person name="Submissions S."/>
        </authorList>
    </citation>
    <scope>NUCLEOTIDE SEQUENCE [LARGE SCALE GENOMIC DNA]</scope>
    <source>
        <strain evidence="4">ACV-9</strain>
    </source>
</reference>
<sequence>MFITDDGIKLNAKLDMPTNGAAKCPLCLVFHGFTGHIEEDHILAVSKGLNEVGVATLRVDLYGHGNSDGEFKNHNLYKWLNNILTVVDYAKTLDFVTEMYMCGHSQGGLAVTLAAAMERDVIKALIPLSPAYVIIEGAKQGELLGQPFDPENIPDMLQSWDGRELSGNYIRVAQSIDLDGAIKKYTGPVLIVHGDADEAVPVEYGIEASKKFANCTLKLIPGDTHCYDYHLDQAVEAIKEFVKGL</sequence>
<dbReference type="AlphaFoldDB" id="A0A1H7FMX4"/>
<accession>A0A1H7FMX4</accession>
<evidence type="ECO:0000256" key="1">
    <source>
        <dbReference type="ARBA" id="ARBA00022801"/>
    </source>
</evidence>
<keyword evidence="1" id="KW-0378">Hydrolase</keyword>
<keyword evidence="4" id="KW-1185">Reference proteome</keyword>
<dbReference type="EMBL" id="FNZX01000004">
    <property type="protein sequence ID" value="SEK27453.1"/>
    <property type="molecule type" value="Genomic_DNA"/>
</dbReference>
<gene>
    <name evidence="3" type="ORF">SAMN02910377_00419</name>
</gene>
<dbReference type="InterPro" id="IPR050261">
    <property type="entry name" value="FrsA_esterase"/>
</dbReference>
<dbReference type="PANTHER" id="PTHR22946:SF9">
    <property type="entry name" value="POLYKETIDE TRANSFERASE AF380"/>
    <property type="match status" value="1"/>
</dbReference>
<dbReference type="Pfam" id="PF12146">
    <property type="entry name" value="Hydrolase_4"/>
    <property type="match status" value="1"/>
</dbReference>
<dbReference type="GO" id="GO:0052689">
    <property type="term" value="F:carboxylic ester hydrolase activity"/>
    <property type="evidence" value="ECO:0007669"/>
    <property type="project" value="UniProtKB-ARBA"/>
</dbReference>
<dbReference type="RefSeq" id="WP_074788908.1">
    <property type="nucleotide sequence ID" value="NZ_FNZX01000004.1"/>
</dbReference>
<dbReference type="InterPro" id="IPR022742">
    <property type="entry name" value="Hydrolase_4"/>
</dbReference>
<name>A0A1H7FMX4_9FIRM</name>
<evidence type="ECO:0000313" key="4">
    <source>
        <dbReference type="Proteomes" id="UP000182321"/>
    </source>
</evidence>
<dbReference type="SUPFAM" id="SSF53474">
    <property type="entry name" value="alpha/beta-Hydrolases"/>
    <property type="match status" value="1"/>
</dbReference>
<organism evidence="3 4">
    <name type="scientific">Pseudobutyrivibrio ruminis</name>
    <dbReference type="NCBI Taxonomy" id="46206"/>
    <lineage>
        <taxon>Bacteria</taxon>
        <taxon>Bacillati</taxon>
        <taxon>Bacillota</taxon>
        <taxon>Clostridia</taxon>
        <taxon>Lachnospirales</taxon>
        <taxon>Lachnospiraceae</taxon>
        <taxon>Pseudobutyrivibrio</taxon>
    </lineage>
</organism>
<dbReference type="Gene3D" id="3.40.50.1820">
    <property type="entry name" value="alpha/beta hydrolase"/>
    <property type="match status" value="1"/>
</dbReference>
<proteinExistence type="predicted"/>
<evidence type="ECO:0000259" key="2">
    <source>
        <dbReference type="Pfam" id="PF12146"/>
    </source>
</evidence>
<dbReference type="InterPro" id="IPR029058">
    <property type="entry name" value="AB_hydrolase_fold"/>
</dbReference>
<evidence type="ECO:0000313" key="3">
    <source>
        <dbReference type="EMBL" id="SEK27453.1"/>
    </source>
</evidence>
<feature type="domain" description="Serine aminopeptidase S33" evidence="2">
    <location>
        <begin position="26"/>
        <end position="136"/>
    </location>
</feature>